<proteinExistence type="predicted"/>
<dbReference type="OrthoDB" id="1882346at2759"/>
<organism evidence="3 4">
    <name type="scientific">Callosobruchus maculatus</name>
    <name type="common">Southern cowpea weevil</name>
    <name type="synonym">Pulse bruchid</name>
    <dbReference type="NCBI Taxonomy" id="64391"/>
    <lineage>
        <taxon>Eukaryota</taxon>
        <taxon>Metazoa</taxon>
        <taxon>Ecdysozoa</taxon>
        <taxon>Arthropoda</taxon>
        <taxon>Hexapoda</taxon>
        <taxon>Insecta</taxon>
        <taxon>Pterygota</taxon>
        <taxon>Neoptera</taxon>
        <taxon>Endopterygota</taxon>
        <taxon>Coleoptera</taxon>
        <taxon>Polyphaga</taxon>
        <taxon>Cucujiformia</taxon>
        <taxon>Chrysomeloidea</taxon>
        <taxon>Chrysomelidae</taxon>
        <taxon>Bruchinae</taxon>
        <taxon>Bruchini</taxon>
        <taxon>Callosobruchus</taxon>
    </lineage>
</organism>
<dbReference type="EMBL" id="CAACVG010015217">
    <property type="protein sequence ID" value="VEN64241.1"/>
    <property type="molecule type" value="Genomic_DNA"/>
</dbReference>
<dbReference type="Pfam" id="PF23191">
    <property type="entry name" value="WHD_MCM3_C"/>
    <property type="match status" value="1"/>
</dbReference>
<evidence type="ECO:0000313" key="4">
    <source>
        <dbReference type="Proteomes" id="UP000410492"/>
    </source>
</evidence>
<gene>
    <name evidence="3" type="ORF">CALMAC_LOCUS20821</name>
</gene>
<keyword evidence="4" id="KW-1185">Reference proteome</keyword>
<protein>
    <recommendedName>
        <fullName evidence="2">MCM3-like winged helix domain-containing protein</fullName>
    </recommendedName>
</protein>
<feature type="domain" description="MCM3-like winged helix" evidence="2">
    <location>
        <begin position="115"/>
        <end position="185"/>
    </location>
</feature>
<dbReference type="AlphaFoldDB" id="A0A653DY11"/>
<feature type="region of interest" description="Disordered" evidence="1">
    <location>
        <begin position="50"/>
        <end position="115"/>
    </location>
</feature>
<dbReference type="Proteomes" id="UP000410492">
    <property type="component" value="Unassembled WGS sequence"/>
</dbReference>
<sequence length="185" mass="20416">MRPKCEAMLFTRDSKAISSATGRLTKKLSKPVFCKPTKCKNGKKLVTLRSVGGADTDDEMPSTQSSTRSSRTARSARDDTMTEEITVNGVNGINGHHVEESQRGSEPMDDDSPVEISGERLSTFKGSLYRAFRENRSQSLSIPRIREIVNTDNATPYTQGEMTAAFNRMTDDNQVMVADGNVFLI</sequence>
<evidence type="ECO:0000313" key="3">
    <source>
        <dbReference type="EMBL" id="VEN64241.1"/>
    </source>
</evidence>
<reference evidence="3 4" key="1">
    <citation type="submission" date="2019-01" db="EMBL/GenBank/DDBJ databases">
        <authorList>
            <person name="Sayadi A."/>
        </authorList>
    </citation>
    <scope>NUCLEOTIDE SEQUENCE [LARGE SCALE GENOMIC DNA]</scope>
</reference>
<dbReference type="InterPro" id="IPR056575">
    <property type="entry name" value="WH_MCM3_C"/>
</dbReference>
<name>A0A653DY11_CALMS</name>
<feature type="compositionally biased region" description="Low complexity" evidence="1">
    <location>
        <begin position="62"/>
        <end position="73"/>
    </location>
</feature>
<accession>A0A653DY11</accession>
<evidence type="ECO:0000259" key="2">
    <source>
        <dbReference type="Pfam" id="PF23191"/>
    </source>
</evidence>
<evidence type="ECO:0000256" key="1">
    <source>
        <dbReference type="SAM" id="MobiDB-lite"/>
    </source>
</evidence>